<protein>
    <submittedName>
        <fullName evidence="2">Uncharacterized protein LOC104243078</fullName>
    </submittedName>
</protein>
<organism evidence="1 2">
    <name type="scientific">Nicotiana sylvestris</name>
    <name type="common">Wood tobacco</name>
    <name type="synonym">South American tobacco</name>
    <dbReference type="NCBI Taxonomy" id="4096"/>
    <lineage>
        <taxon>Eukaryota</taxon>
        <taxon>Viridiplantae</taxon>
        <taxon>Streptophyta</taxon>
        <taxon>Embryophyta</taxon>
        <taxon>Tracheophyta</taxon>
        <taxon>Spermatophyta</taxon>
        <taxon>Magnoliopsida</taxon>
        <taxon>eudicotyledons</taxon>
        <taxon>Gunneridae</taxon>
        <taxon>Pentapetalae</taxon>
        <taxon>asterids</taxon>
        <taxon>lamiids</taxon>
        <taxon>Solanales</taxon>
        <taxon>Solanaceae</taxon>
        <taxon>Nicotianoideae</taxon>
        <taxon>Nicotianeae</taxon>
        <taxon>Nicotiana</taxon>
    </lineage>
</organism>
<reference evidence="1" key="1">
    <citation type="journal article" date="2013" name="Genome Biol.">
        <title>Reference genomes and transcriptomes of Nicotiana sylvestris and Nicotiana tomentosiformis.</title>
        <authorList>
            <person name="Sierro N."/>
            <person name="Battey J.N."/>
            <person name="Ouadi S."/>
            <person name="Bovet L."/>
            <person name="Goepfert S."/>
            <person name="Bakaher N."/>
            <person name="Peitsch M.C."/>
            <person name="Ivanov N.V."/>
        </authorList>
    </citation>
    <scope>NUCLEOTIDE SEQUENCE [LARGE SCALE GENOMIC DNA]</scope>
</reference>
<dbReference type="eggNOG" id="ENOG502S702">
    <property type="taxonomic scope" value="Eukaryota"/>
</dbReference>
<reference evidence="2" key="2">
    <citation type="submission" date="2025-08" db="UniProtKB">
        <authorList>
            <consortium name="RefSeq"/>
        </authorList>
    </citation>
    <scope>IDENTIFICATION</scope>
    <source>
        <tissue evidence="2">Leaf</tissue>
    </source>
</reference>
<dbReference type="AlphaFoldDB" id="A0A1U7YB79"/>
<name>A0A1U7YB79_NICSY</name>
<evidence type="ECO:0000313" key="2">
    <source>
        <dbReference type="RefSeq" id="XP_009796509.1"/>
    </source>
</evidence>
<dbReference type="PANTHER" id="PTHR34569">
    <property type="entry name" value="EXPRESSED PROTEIN"/>
    <property type="match status" value="1"/>
</dbReference>
<proteinExistence type="predicted"/>
<sequence length="213" mass="23821">MERKHSKLKTFPSFKPKNRDDPRCVFVHHRYVGLKDIIQGSSLQNDTANNNTFDSSNISIRNELVKHAASAYIQSATSLVNRDQPLLEAFWGKMINSLSLPSCCHIIRGVLVVIFFLLASLPSHSSSVELDWASHDRFLFAFALASPCSQLPGSCVHRVREDYSTKHSITLRQCYLFIVNTRFREVQISEPASADRIGFGAVRDGGCAAALDH</sequence>
<gene>
    <name evidence="2" type="primary">LOC104243078</name>
</gene>
<dbReference type="PANTHER" id="PTHR34569:SF2">
    <property type="entry name" value="EXPRESSED PROTEIN"/>
    <property type="match status" value="1"/>
</dbReference>
<dbReference type="Proteomes" id="UP000189701">
    <property type="component" value="Unplaced"/>
</dbReference>
<evidence type="ECO:0000313" key="1">
    <source>
        <dbReference type="Proteomes" id="UP000189701"/>
    </source>
</evidence>
<feature type="non-terminal residue" evidence="2">
    <location>
        <position position="213"/>
    </location>
</feature>
<accession>A0A1U7YB79</accession>
<keyword evidence="1" id="KW-1185">Reference proteome</keyword>
<dbReference type="RefSeq" id="XP_009796509.1">
    <property type="nucleotide sequence ID" value="XM_009798207.1"/>
</dbReference>